<evidence type="ECO:0000256" key="6">
    <source>
        <dbReference type="RuleBase" id="RU003983"/>
    </source>
</evidence>
<dbReference type="RefSeq" id="WP_034773836.1">
    <property type="nucleotide sequence ID" value="NZ_JPER01000001.1"/>
</dbReference>
<evidence type="ECO:0000256" key="5">
    <source>
        <dbReference type="ARBA" id="ARBA00023049"/>
    </source>
</evidence>
<dbReference type="PROSITE" id="PS51257">
    <property type="entry name" value="PROKAR_LIPOPROTEIN"/>
    <property type="match status" value="1"/>
</dbReference>
<dbReference type="Proteomes" id="UP000054363">
    <property type="component" value="Unassembled WGS sequence"/>
</dbReference>
<evidence type="ECO:0000313" key="9">
    <source>
        <dbReference type="Proteomes" id="UP000054363"/>
    </source>
</evidence>
<accession>A0A094IV07</accession>
<dbReference type="GO" id="GO:0016020">
    <property type="term" value="C:membrane"/>
    <property type="evidence" value="ECO:0007669"/>
    <property type="project" value="TreeGrafter"/>
</dbReference>
<dbReference type="InterPro" id="IPR001915">
    <property type="entry name" value="Peptidase_M48"/>
</dbReference>
<dbReference type="EMBL" id="JPER01000001">
    <property type="protein sequence ID" value="KFZ31515.1"/>
    <property type="molecule type" value="Genomic_DNA"/>
</dbReference>
<gene>
    <name evidence="8" type="ORF">IDSA_02055</name>
</gene>
<keyword evidence="9" id="KW-1185">Reference proteome</keyword>
<dbReference type="PANTHER" id="PTHR22726:SF24">
    <property type="entry name" value="M48 FAMILY METALLOPEPTIDASE"/>
    <property type="match status" value="1"/>
</dbReference>
<keyword evidence="1 6" id="KW-0645">Protease</keyword>
<dbReference type="AlphaFoldDB" id="A0A094IV07"/>
<dbReference type="Gene3D" id="3.30.2010.10">
    <property type="entry name" value="Metalloproteases ('zincins'), catalytic domain"/>
    <property type="match status" value="1"/>
</dbReference>
<dbReference type="GO" id="GO:0004222">
    <property type="term" value="F:metalloendopeptidase activity"/>
    <property type="evidence" value="ECO:0007669"/>
    <property type="project" value="InterPro"/>
</dbReference>
<dbReference type="PANTHER" id="PTHR22726">
    <property type="entry name" value="METALLOENDOPEPTIDASE OMA1"/>
    <property type="match status" value="1"/>
</dbReference>
<sequence>MRVWQKVTVSLIGAAVIVACSQSPTGRSALRLFSGSEMDQLGARTYAEIKKEEKISTDRRKIAYVQCVTDDLVAALPAPYSGKRWEVTLFANDEANAFALPGEKIGVYEGMLDVAKTRDQLAAVIGHEIGHVIAEHGNERMSSQTAAGIGMQLGGILAASEFDQETVGLAMAVLGAGVQIGILLPYSRSHESEADQLGVDYMAKAGYDPAAAAKLWRNMAASKGAQPPEFLSTHPSPQSRIQALERYESQAMPVYKQTIARKGQPDCQRPSS</sequence>
<dbReference type="STRING" id="435908.IDSA_02055"/>
<dbReference type="CDD" id="cd07331">
    <property type="entry name" value="M48C_Oma1_like"/>
    <property type="match status" value="1"/>
</dbReference>
<keyword evidence="3 6" id="KW-0378">Hydrolase</keyword>
<evidence type="ECO:0000259" key="7">
    <source>
        <dbReference type="Pfam" id="PF01435"/>
    </source>
</evidence>
<organism evidence="8 9">
    <name type="scientific">Pseudidiomarina salinarum</name>
    <dbReference type="NCBI Taxonomy" id="435908"/>
    <lineage>
        <taxon>Bacteria</taxon>
        <taxon>Pseudomonadati</taxon>
        <taxon>Pseudomonadota</taxon>
        <taxon>Gammaproteobacteria</taxon>
        <taxon>Alteromonadales</taxon>
        <taxon>Idiomarinaceae</taxon>
        <taxon>Pseudidiomarina</taxon>
    </lineage>
</organism>
<dbReference type="InterPro" id="IPR051156">
    <property type="entry name" value="Mito/Outer_Membr_Metalloprot"/>
</dbReference>
<evidence type="ECO:0000256" key="3">
    <source>
        <dbReference type="ARBA" id="ARBA00022801"/>
    </source>
</evidence>
<dbReference type="GO" id="GO:0051603">
    <property type="term" value="P:proteolysis involved in protein catabolic process"/>
    <property type="evidence" value="ECO:0007669"/>
    <property type="project" value="TreeGrafter"/>
</dbReference>
<evidence type="ECO:0000313" key="8">
    <source>
        <dbReference type="EMBL" id="KFZ31515.1"/>
    </source>
</evidence>
<comment type="cofactor">
    <cofactor evidence="6">
        <name>Zn(2+)</name>
        <dbReference type="ChEBI" id="CHEBI:29105"/>
    </cofactor>
    <text evidence="6">Binds 1 zinc ion per subunit.</text>
</comment>
<keyword evidence="2" id="KW-0479">Metal-binding</keyword>
<dbReference type="OrthoDB" id="9810445at2"/>
<evidence type="ECO:0000256" key="2">
    <source>
        <dbReference type="ARBA" id="ARBA00022723"/>
    </source>
</evidence>
<evidence type="ECO:0000256" key="1">
    <source>
        <dbReference type="ARBA" id="ARBA00022670"/>
    </source>
</evidence>
<comment type="caution">
    <text evidence="8">The sequence shown here is derived from an EMBL/GenBank/DDBJ whole genome shotgun (WGS) entry which is preliminary data.</text>
</comment>
<dbReference type="Pfam" id="PF01435">
    <property type="entry name" value="Peptidase_M48"/>
    <property type="match status" value="1"/>
</dbReference>
<proteinExistence type="inferred from homology"/>
<keyword evidence="5 6" id="KW-0482">Metalloprotease</keyword>
<comment type="similarity">
    <text evidence="6">Belongs to the peptidase M48 family.</text>
</comment>
<keyword evidence="4 6" id="KW-0862">Zinc</keyword>
<protein>
    <recommendedName>
        <fullName evidence="7">Peptidase M48 domain-containing protein</fullName>
    </recommendedName>
</protein>
<name>A0A094IV07_9GAMM</name>
<dbReference type="eggNOG" id="COG0501">
    <property type="taxonomic scope" value="Bacteria"/>
</dbReference>
<evidence type="ECO:0000256" key="4">
    <source>
        <dbReference type="ARBA" id="ARBA00022833"/>
    </source>
</evidence>
<reference evidence="8 9" key="1">
    <citation type="submission" date="2014-06" db="EMBL/GenBank/DDBJ databases">
        <title>The draft genome sequence of Idiomarina salinarum ISL-52.</title>
        <authorList>
            <person name="Du J."/>
            <person name="Shao Z."/>
        </authorList>
    </citation>
    <scope>NUCLEOTIDE SEQUENCE [LARGE SCALE GENOMIC DNA]</scope>
    <source>
        <strain evidence="8 9">ISL-52</strain>
    </source>
</reference>
<dbReference type="GO" id="GO:0046872">
    <property type="term" value="F:metal ion binding"/>
    <property type="evidence" value="ECO:0007669"/>
    <property type="project" value="UniProtKB-KW"/>
</dbReference>
<feature type="domain" description="Peptidase M48" evidence="7">
    <location>
        <begin position="63"/>
        <end position="247"/>
    </location>
</feature>